<protein>
    <recommendedName>
        <fullName evidence="3">Cytochrome bc1 complex cytochrome b subunit</fullName>
        <ecNumber evidence="2">7.1.1.8</ecNumber>
    </recommendedName>
    <alternativeName>
        <fullName evidence="5">Cytochrome bc1 reductase complex subunit QcrB</fullName>
    </alternativeName>
</protein>
<accession>A0ABY5WB13</accession>
<name>A0ABY5WB13_9ACTN</name>
<feature type="compositionally biased region" description="Basic and acidic residues" evidence="6">
    <location>
        <begin position="517"/>
        <end position="527"/>
    </location>
</feature>
<feature type="transmembrane region" description="Helical" evidence="7">
    <location>
        <begin position="406"/>
        <end position="425"/>
    </location>
</feature>
<dbReference type="PROSITE" id="PS51002">
    <property type="entry name" value="CYTB_NTER"/>
    <property type="match status" value="1"/>
</dbReference>
<comment type="catalytic activity">
    <reaction evidence="4">
        <text>a quinol + 2 Fe(III)-[cytochrome c](out) = a quinone + 2 Fe(II)-[cytochrome c](out) + 2 H(+)(out)</text>
        <dbReference type="Rhea" id="RHEA:11484"/>
        <dbReference type="Rhea" id="RHEA-COMP:10350"/>
        <dbReference type="Rhea" id="RHEA-COMP:14399"/>
        <dbReference type="ChEBI" id="CHEBI:15378"/>
        <dbReference type="ChEBI" id="CHEBI:24646"/>
        <dbReference type="ChEBI" id="CHEBI:29033"/>
        <dbReference type="ChEBI" id="CHEBI:29034"/>
        <dbReference type="ChEBI" id="CHEBI:132124"/>
        <dbReference type="EC" id="7.1.1.8"/>
    </reaction>
</comment>
<dbReference type="SUPFAM" id="SSF81648">
    <property type="entry name" value="a domain/subunit of cytochrome bc1 complex (Ubiquinol-cytochrome c reductase)"/>
    <property type="match status" value="1"/>
</dbReference>
<dbReference type="InterPro" id="IPR016174">
    <property type="entry name" value="Di-haem_cyt_TM"/>
</dbReference>
<evidence type="ECO:0000313" key="10">
    <source>
        <dbReference type="Proteomes" id="UP001059617"/>
    </source>
</evidence>
<dbReference type="EC" id="7.1.1.8" evidence="2"/>
<dbReference type="InterPro" id="IPR036150">
    <property type="entry name" value="Cyt_b/b6_C_sf"/>
</dbReference>
<dbReference type="RefSeq" id="WP_259866064.1">
    <property type="nucleotide sequence ID" value="NZ_BAAAST010000003.1"/>
</dbReference>
<keyword evidence="7" id="KW-1133">Transmembrane helix</keyword>
<feature type="transmembrane region" description="Helical" evidence="7">
    <location>
        <begin position="329"/>
        <end position="350"/>
    </location>
</feature>
<evidence type="ECO:0000256" key="7">
    <source>
        <dbReference type="SAM" id="Phobius"/>
    </source>
</evidence>
<evidence type="ECO:0000256" key="3">
    <source>
        <dbReference type="ARBA" id="ARBA00016116"/>
    </source>
</evidence>
<dbReference type="InterPro" id="IPR005797">
    <property type="entry name" value="Cyt_b/b6_N"/>
</dbReference>
<gene>
    <name evidence="9" type="ORF">Dfulv_21460</name>
</gene>
<evidence type="ECO:0000256" key="1">
    <source>
        <dbReference type="ARBA" id="ARBA00001971"/>
    </source>
</evidence>
<evidence type="ECO:0000256" key="2">
    <source>
        <dbReference type="ARBA" id="ARBA00012951"/>
    </source>
</evidence>
<reference evidence="9" key="2">
    <citation type="submission" date="2022-09" db="EMBL/GenBank/DDBJ databases">
        <title>Biosynthetic gene clusters of Dactylosporangioum fulvum.</title>
        <authorList>
            <person name="Caradec T."/>
        </authorList>
    </citation>
    <scope>NUCLEOTIDE SEQUENCE</scope>
    <source>
        <strain evidence="9">NRRL B-16292</strain>
    </source>
</reference>
<proteinExistence type="predicted"/>
<dbReference type="InterPro" id="IPR027387">
    <property type="entry name" value="Cytb/b6-like_sf"/>
</dbReference>
<dbReference type="SUPFAM" id="SSF81342">
    <property type="entry name" value="Transmembrane di-heme cytochromes"/>
    <property type="match status" value="1"/>
</dbReference>
<dbReference type="Proteomes" id="UP001059617">
    <property type="component" value="Chromosome"/>
</dbReference>
<organism evidence="9 10">
    <name type="scientific">Dactylosporangium fulvum</name>
    <dbReference type="NCBI Taxonomy" id="53359"/>
    <lineage>
        <taxon>Bacteria</taxon>
        <taxon>Bacillati</taxon>
        <taxon>Actinomycetota</taxon>
        <taxon>Actinomycetes</taxon>
        <taxon>Micromonosporales</taxon>
        <taxon>Micromonosporaceae</taxon>
        <taxon>Dactylosporangium</taxon>
    </lineage>
</organism>
<dbReference type="PANTHER" id="PTHR19271:SF16">
    <property type="entry name" value="CYTOCHROME B"/>
    <property type="match status" value="1"/>
</dbReference>
<evidence type="ECO:0000256" key="5">
    <source>
        <dbReference type="ARBA" id="ARBA00029568"/>
    </source>
</evidence>
<keyword evidence="7" id="KW-0472">Membrane</keyword>
<comment type="cofactor">
    <cofactor evidence="1">
        <name>heme</name>
        <dbReference type="ChEBI" id="CHEBI:30413"/>
    </cofactor>
</comment>
<sequence length="527" mass="57890">MNKRSTGKTGSAADSRLGAVTPLRGVLNRVFPDHWSFLLGEIALYSFVVLAVTGTLLALLFDPSMEDVVYDGSYTPLQGTHMSAAYASALDISFDVRGGLLMRQMHHWAALLFMAAIVIYLLRVFFTGAFRKPRKLKWTIGLLVFWTGLVTGYTGYMMMDDGMSGTGMQILQGILLSIPVAGTWLASSIFGGEFPGDVIIGRMYLLHVLLLPGILAALMLVQIGLRLRQKPIQWPDPRRRKTAVEGERMFPRYAMQRAGLLMFVFAVIALLGGMVQVNPVWLFGPARAADVSALSQPAWYVMFLDGAVRLMPPWELTLPIGDGYAVPPIFWAAVVLPGLLFAVPMAYPFIEARVRRDNREHHLLVRPRDAPTRTALGAMAVTFYLVLTIAGAGDVIALTFNISTNAMTWAGRLGLLLLPPLAYWITHRICLGLQQHDRQVLAHGVETGIIRRLPHGGFTEIHQPLATPDHNGHTDLRYAGRAVPKKMNQLGALAPAVRGFLKPIEGPADLGPGVEADEPHRQHRDAA</sequence>
<feature type="transmembrane region" description="Helical" evidence="7">
    <location>
        <begin position="376"/>
        <end position="400"/>
    </location>
</feature>
<feature type="transmembrane region" description="Helical" evidence="7">
    <location>
        <begin position="138"/>
        <end position="158"/>
    </location>
</feature>
<keyword evidence="7" id="KW-0812">Transmembrane</keyword>
<keyword evidence="10" id="KW-1185">Reference proteome</keyword>
<evidence type="ECO:0000256" key="6">
    <source>
        <dbReference type="SAM" id="MobiDB-lite"/>
    </source>
</evidence>
<dbReference type="Pfam" id="PF13631">
    <property type="entry name" value="Cytochrom_B_N_2"/>
    <property type="match status" value="1"/>
</dbReference>
<dbReference type="EMBL" id="CP073720">
    <property type="protein sequence ID" value="UWP86664.1"/>
    <property type="molecule type" value="Genomic_DNA"/>
</dbReference>
<dbReference type="Gene3D" id="1.20.810.10">
    <property type="entry name" value="Cytochrome Bc1 Complex, Chain C"/>
    <property type="match status" value="1"/>
</dbReference>
<feature type="transmembrane region" description="Helical" evidence="7">
    <location>
        <begin position="42"/>
        <end position="61"/>
    </location>
</feature>
<feature type="transmembrane region" description="Helical" evidence="7">
    <location>
        <begin position="107"/>
        <end position="126"/>
    </location>
</feature>
<evidence type="ECO:0000313" key="9">
    <source>
        <dbReference type="EMBL" id="UWP86664.1"/>
    </source>
</evidence>
<feature type="region of interest" description="Disordered" evidence="6">
    <location>
        <begin position="508"/>
        <end position="527"/>
    </location>
</feature>
<dbReference type="PANTHER" id="PTHR19271">
    <property type="entry name" value="CYTOCHROME B"/>
    <property type="match status" value="1"/>
</dbReference>
<evidence type="ECO:0000256" key="4">
    <source>
        <dbReference type="ARBA" id="ARBA00029351"/>
    </source>
</evidence>
<reference evidence="9" key="1">
    <citation type="submission" date="2021-04" db="EMBL/GenBank/DDBJ databases">
        <authorList>
            <person name="Hartkoorn R.C."/>
            <person name="Beaudoing E."/>
            <person name="Hot D."/>
        </authorList>
    </citation>
    <scope>NUCLEOTIDE SEQUENCE</scope>
    <source>
        <strain evidence="9">NRRL B-16292</strain>
    </source>
</reference>
<feature type="transmembrane region" description="Helical" evidence="7">
    <location>
        <begin position="204"/>
        <end position="225"/>
    </location>
</feature>
<feature type="transmembrane region" description="Helical" evidence="7">
    <location>
        <begin position="258"/>
        <end position="277"/>
    </location>
</feature>
<feature type="domain" description="Cytochrome b/b6 N-terminal region profile" evidence="8">
    <location>
        <begin position="9"/>
        <end position="235"/>
    </location>
</feature>
<evidence type="ECO:0000259" key="8">
    <source>
        <dbReference type="PROSITE" id="PS51002"/>
    </source>
</evidence>